<name>A0AAN8SUL9_SOLBU</name>
<evidence type="ECO:0000313" key="1">
    <source>
        <dbReference type="EMBL" id="KAK6774930.1"/>
    </source>
</evidence>
<dbReference type="AlphaFoldDB" id="A0AAN8SUL9"/>
<protein>
    <submittedName>
        <fullName evidence="1">Uncharacterized protein</fullName>
    </submittedName>
</protein>
<gene>
    <name evidence="1" type="ORF">RDI58_025931</name>
</gene>
<dbReference type="EMBL" id="JBANQN010000011">
    <property type="protein sequence ID" value="KAK6774930.1"/>
    <property type="molecule type" value="Genomic_DNA"/>
</dbReference>
<organism evidence="1 2">
    <name type="scientific">Solanum bulbocastanum</name>
    <name type="common">Wild potato</name>
    <dbReference type="NCBI Taxonomy" id="147425"/>
    <lineage>
        <taxon>Eukaryota</taxon>
        <taxon>Viridiplantae</taxon>
        <taxon>Streptophyta</taxon>
        <taxon>Embryophyta</taxon>
        <taxon>Tracheophyta</taxon>
        <taxon>Spermatophyta</taxon>
        <taxon>Magnoliopsida</taxon>
        <taxon>eudicotyledons</taxon>
        <taxon>Gunneridae</taxon>
        <taxon>Pentapetalae</taxon>
        <taxon>asterids</taxon>
        <taxon>lamiids</taxon>
        <taxon>Solanales</taxon>
        <taxon>Solanaceae</taxon>
        <taxon>Solanoideae</taxon>
        <taxon>Solaneae</taxon>
        <taxon>Solanum</taxon>
    </lineage>
</organism>
<proteinExistence type="predicted"/>
<sequence>MAYSSRTLQETIKKIENTEMSAFKLKYALLCMQYTLLIIRKSKPTCLTFGEGQIYKEIDEKMKEIEELLSSINDMKEMTDEEQSF</sequence>
<accession>A0AAN8SUL9</accession>
<evidence type="ECO:0000313" key="2">
    <source>
        <dbReference type="Proteomes" id="UP001371456"/>
    </source>
</evidence>
<keyword evidence="2" id="KW-1185">Reference proteome</keyword>
<dbReference type="Proteomes" id="UP001371456">
    <property type="component" value="Unassembled WGS sequence"/>
</dbReference>
<reference evidence="1 2" key="1">
    <citation type="submission" date="2024-02" db="EMBL/GenBank/DDBJ databases">
        <title>de novo genome assembly of Solanum bulbocastanum strain 11H21.</title>
        <authorList>
            <person name="Hosaka A.J."/>
        </authorList>
    </citation>
    <scope>NUCLEOTIDE SEQUENCE [LARGE SCALE GENOMIC DNA]</scope>
    <source>
        <tissue evidence="1">Young leaves</tissue>
    </source>
</reference>
<comment type="caution">
    <text evidence="1">The sequence shown here is derived from an EMBL/GenBank/DDBJ whole genome shotgun (WGS) entry which is preliminary data.</text>
</comment>